<dbReference type="AlphaFoldDB" id="A0AAV4G3G6"/>
<keyword evidence="2" id="KW-1185">Reference proteome</keyword>
<sequence length="166" mass="19116">MRSWILERGDAERVPDDEVEATTRWYIPHHGVYHPKKPGKIRVVFDCSARHLGICLNDLLLQGPDLVNALSGVLCRFRKRPIAFSCDIEKMYHQFHVPKPHRDYLRFLWWENGDTNAPLVDYRMKVHIYGAKSFPACANFGLKQLAKDNSFVSPSASISSTRFLCV</sequence>
<dbReference type="Proteomes" id="UP000762676">
    <property type="component" value="Unassembled WGS sequence"/>
</dbReference>
<comment type="caution">
    <text evidence="1">The sequence shown here is derived from an EMBL/GenBank/DDBJ whole genome shotgun (WGS) entry which is preliminary data.</text>
</comment>
<proteinExistence type="predicted"/>
<gene>
    <name evidence="1" type="ORF">ElyMa_002289400</name>
</gene>
<protein>
    <submittedName>
        <fullName evidence="1">Non-LTR (Long terminal repeat) retrotransposon and domain-containing protein</fullName>
    </submittedName>
</protein>
<dbReference type="InterPro" id="IPR043502">
    <property type="entry name" value="DNA/RNA_pol_sf"/>
</dbReference>
<evidence type="ECO:0000313" key="1">
    <source>
        <dbReference type="EMBL" id="GFR79488.1"/>
    </source>
</evidence>
<name>A0AAV4G3G6_9GAST</name>
<evidence type="ECO:0000313" key="2">
    <source>
        <dbReference type="Proteomes" id="UP000762676"/>
    </source>
</evidence>
<accession>A0AAV4G3G6</accession>
<dbReference type="PANTHER" id="PTHR47331:SF5">
    <property type="entry name" value="RIBONUCLEASE H"/>
    <property type="match status" value="1"/>
</dbReference>
<dbReference type="SUPFAM" id="SSF56672">
    <property type="entry name" value="DNA/RNA polymerases"/>
    <property type="match status" value="1"/>
</dbReference>
<reference evidence="1 2" key="1">
    <citation type="journal article" date="2021" name="Elife">
        <title>Chloroplast acquisition without the gene transfer in kleptoplastic sea slugs, Plakobranchus ocellatus.</title>
        <authorList>
            <person name="Maeda T."/>
            <person name="Takahashi S."/>
            <person name="Yoshida T."/>
            <person name="Shimamura S."/>
            <person name="Takaki Y."/>
            <person name="Nagai Y."/>
            <person name="Toyoda A."/>
            <person name="Suzuki Y."/>
            <person name="Arimoto A."/>
            <person name="Ishii H."/>
            <person name="Satoh N."/>
            <person name="Nishiyama T."/>
            <person name="Hasebe M."/>
            <person name="Maruyama T."/>
            <person name="Minagawa J."/>
            <person name="Obokata J."/>
            <person name="Shigenobu S."/>
        </authorList>
    </citation>
    <scope>NUCLEOTIDE SEQUENCE [LARGE SCALE GENOMIC DNA]</scope>
</reference>
<dbReference type="EMBL" id="BMAT01004749">
    <property type="protein sequence ID" value="GFR79488.1"/>
    <property type="molecule type" value="Genomic_DNA"/>
</dbReference>
<dbReference type="PANTHER" id="PTHR47331">
    <property type="entry name" value="PHD-TYPE DOMAIN-CONTAINING PROTEIN"/>
    <property type="match status" value="1"/>
</dbReference>
<organism evidence="1 2">
    <name type="scientific">Elysia marginata</name>
    <dbReference type="NCBI Taxonomy" id="1093978"/>
    <lineage>
        <taxon>Eukaryota</taxon>
        <taxon>Metazoa</taxon>
        <taxon>Spiralia</taxon>
        <taxon>Lophotrochozoa</taxon>
        <taxon>Mollusca</taxon>
        <taxon>Gastropoda</taxon>
        <taxon>Heterobranchia</taxon>
        <taxon>Euthyneura</taxon>
        <taxon>Panpulmonata</taxon>
        <taxon>Sacoglossa</taxon>
        <taxon>Placobranchoidea</taxon>
        <taxon>Plakobranchidae</taxon>
        <taxon>Elysia</taxon>
    </lineage>
</organism>